<protein>
    <submittedName>
        <fullName evidence="2">Uncharacterized protein</fullName>
    </submittedName>
</protein>
<organism evidence="2 3">
    <name type="scientific">Periconia digitata</name>
    <dbReference type="NCBI Taxonomy" id="1303443"/>
    <lineage>
        <taxon>Eukaryota</taxon>
        <taxon>Fungi</taxon>
        <taxon>Dikarya</taxon>
        <taxon>Ascomycota</taxon>
        <taxon>Pezizomycotina</taxon>
        <taxon>Dothideomycetes</taxon>
        <taxon>Pleosporomycetidae</taxon>
        <taxon>Pleosporales</taxon>
        <taxon>Massarineae</taxon>
        <taxon>Periconiaceae</taxon>
        <taxon>Periconia</taxon>
    </lineage>
</organism>
<evidence type="ECO:0000256" key="1">
    <source>
        <dbReference type="SAM" id="Phobius"/>
    </source>
</evidence>
<dbReference type="AlphaFoldDB" id="A0A9W4XUL8"/>
<keyword evidence="1" id="KW-0812">Transmembrane</keyword>
<keyword evidence="3" id="KW-1185">Reference proteome</keyword>
<evidence type="ECO:0000313" key="2">
    <source>
        <dbReference type="EMBL" id="CAI6338256.1"/>
    </source>
</evidence>
<feature type="transmembrane region" description="Helical" evidence="1">
    <location>
        <begin position="226"/>
        <end position="250"/>
    </location>
</feature>
<keyword evidence="1" id="KW-0472">Membrane</keyword>
<dbReference type="Proteomes" id="UP001152607">
    <property type="component" value="Unassembled WGS sequence"/>
</dbReference>
<name>A0A9W4XUL8_9PLEO</name>
<keyword evidence="1" id="KW-1133">Transmembrane helix</keyword>
<accession>A0A9W4XUL8</accession>
<dbReference type="EMBL" id="CAOQHR010000008">
    <property type="protein sequence ID" value="CAI6338256.1"/>
    <property type="molecule type" value="Genomic_DNA"/>
</dbReference>
<evidence type="ECO:0000313" key="3">
    <source>
        <dbReference type="Proteomes" id="UP001152607"/>
    </source>
</evidence>
<dbReference type="OrthoDB" id="3801000at2759"/>
<reference evidence="2" key="1">
    <citation type="submission" date="2023-01" db="EMBL/GenBank/DDBJ databases">
        <authorList>
            <person name="Van Ghelder C."/>
            <person name="Rancurel C."/>
        </authorList>
    </citation>
    <scope>NUCLEOTIDE SEQUENCE</scope>
    <source>
        <strain evidence="2">CNCM I-4278</strain>
    </source>
</reference>
<gene>
    <name evidence="2" type="ORF">PDIGIT_LOCUS11383</name>
</gene>
<sequence length="358" mass="38399">MCTLDPSWTFDSQACRALPTDGITTTTTTTIGKLETGQDGSTTRGTITKTVSFTMYSRHIGFSSSGNSTYLTQPAPTQFNSCLPGPSSLCGTRMVYMSAESCPTPYVEALAEVAGTRRTAYCCLDSFAPIGESFVRALPMTTMKGQTLTQSGNITTPFVSGETPSITSKPLCIYSWEADEDKSTFPQQSDRGYFFGRDHAHQLMMQPLVLIQDTTVSKPLSTDTKMYIGIGVGLGVLFLIGVIITIVLLLRRVRKLRQGKTDIKATDEPGLVKAELPGEQAEKKISDTDAFQSVQIDSRSIGELQGDGTKAELGGPAVAEVQGSEAAVMAGNSQVYEMQDTSAPAEMMGDAPPKNRSD</sequence>
<comment type="caution">
    <text evidence="2">The sequence shown here is derived from an EMBL/GenBank/DDBJ whole genome shotgun (WGS) entry which is preliminary data.</text>
</comment>
<proteinExistence type="predicted"/>